<dbReference type="EMBL" id="JAUSUK010000002">
    <property type="protein sequence ID" value="MDQ0326978.1"/>
    <property type="molecule type" value="Genomic_DNA"/>
</dbReference>
<reference evidence="6 7" key="1">
    <citation type="submission" date="2023-07" db="EMBL/GenBank/DDBJ databases">
        <title>Genomic Encyclopedia of Type Strains, Phase IV (KMG-IV): sequencing the most valuable type-strain genomes for metagenomic binning, comparative biology and taxonomic classification.</title>
        <authorList>
            <person name="Goeker M."/>
        </authorList>
    </citation>
    <scope>NUCLEOTIDE SEQUENCE [LARGE SCALE GENOMIC DNA]</scope>
    <source>
        <strain evidence="6 7">DSM 11549</strain>
    </source>
</reference>
<keyword evidence="2" id="KW-0479">Metal-binding</keyword>
<comment type="caution">
    <text evidence="6">The sequence shown here is derived from an EMBL/GenBank/DDBJ whole genome shotgun (WGS) entry which is preliminary data.</text>
</comment>
<dbReference type="InterPro" id="IPR043795">
    <property type="entry name" value="N-alpha-Ac-DABA-like"/>
</dbReference>
<evidence type="ECO:0000256" key="1">
    <source>
        <dbReference type="ARBA" id="ARBA00001947"/>
    </source>
</evidence>
<evidence type="ECO:0000313" key="6">
    <source>
        <dbReference type="EMBL" id="MDQ0326978.1"/>
    </source>
</evidence>
<comment type="cofactor">
    <cofactor evidence="1">
        <name>Zn(2+)</name>
        <dbReference type="ChEBI" id="CHEBI:29105"/>
    </cofactor>
</comment>
<dbReference type="InterPro" id="IPR053138">
    <property type="entry name" value="N-alpha-Ac-DABA_deacetylase"/>
</dbReference>
<dbReference type="Proteomes" id="UP001230253">
    <property type="component" value="Unassembled WGS sequence"/>
</dbReference>
<evidence type="ECO:0000256" key="4">
    <source>
        <dbReference type="ARBA" id="ARBA00022833"/>
    </source>
</evidence>
<dbReference type="PANTHER" id="PTHR37326:SF1">
    <property type="entry name" value="BLL3975 PROTEIN"/>
    <property type="match status" value="1"/>
</dbReference>
<evidence type="ECO:0000313" key="7">
    <source>
        <dbReference type="Proteomes" id="UP001230253"/>
    </source>
</evidence>
<gene>
    <name evidence="6" type="ORF">J2R99_002847</name>
</gene>
<keyword evidence="3" id="KW-0378">Hydrolase</keyword>
<dbReference type="RefSeq" id="WP_307155074.1">
    <property type="nucleotide sequence ID" value="NZ_JAUSUK010000002.1"/>
</dbReference>
<dbReference type="Pfam" id="PF24827">
    <property type="entry name" value="AstE_AspA_cat"/>
    <property type="match status" value="1"/>
</dbReference>
<protein>
    <submittedName>
        <fullName evidence="6">Deacylase</fullName>
    </submittedName>
</protein>
<feature type="domain" description="Succinylglutamate desuccinylase/Aspartoacylase catalytic" evidence="5">
    <location>
        <begin position="55"/>
        <end position="243"/>
    </location>
</feature>
<name>A0ABU0C9W9_9BRAD</name>
<dbReference type="Gene3D" id="3.40.630.10">
    <property type="entry name" value="Zn peptidases"/>
    <property type="match status" value="1"/>
</dbReference>
<dbReference type="PANTHER" id="PTHR37326">
    <property type="entry name" value="BLL3975 PROTEIN"/>
    <property type="match status" value="1"/>
</dbReference>
<keyword evidence="4" id="KW-0862">Zinc</keyword>
<keyword evidence="7" id="KW-1185">Reference proteome</keyword>
<sequence length="344" mass="36948">MTDFNEKRPRKSTAFATIDFEREGRQTGHIHIPHSPHDDAWGAVRIPIAVIKNGNGPTVLLTGGNHGDEHEGPIVLGELFRELKPEDISGRVIIVPALNLPAVQAAHRTSPVDGLNLNRTYPGDPAGTISQQISAFVCDRLYPIADAFIDLHSGGSSLDILPSAIVEPTKDPEHLKRNIEAVLAFDAPLTVVISNLGEERTSTAAAVHAGLTTVGTEMAGAGTVSLEALSIARRGVHNVLHHLGVIAGEPNKAQEERNVLEIPGERGYVFAPEAGVFEPFHANGTWVKKNQAAGRIHFVDNPTRTPLDLAYGQDGILYGRRHPGRVNPGNCCLVVAAPYQKDLI</sequence>
<dbReference type="InterPro" id="IPR055438">
    <property type="entry name" value="AstE_AspA_cat"/>
</dbReference>
<organism evidence="6 7">
    <name type="scientific">Rhodopseudomonas julia</name>
    <dbReference type="NCBI Taxonomy" id="200617"/>
    <lineage>
        <taxon>Bacteria</taxon>
        <taxon>Pseudomonadati</taxon>
        <taxon>Pseudomonadota</taxon>
        <taxon>Alphaproteobacteria</taxon>
        <taxon>Hyphomicrobiales</taxon>
        <taxon>Nitrobacteraceae</taxon>
        <taxon>Rhodopseudomonas</taxon>
    </lineage>
</organism>
<proteinExistence type="predicted"/>
<dbReference type="CDD" id="cd06252">
    <property type="entry name" value="M14_ASTE_ASPA-like"/>
    <property type="match status" value="1"/>
</dbReference>
<accession>A0ABU0C9W9</accession>
<dbReference type="SUPFAM" id="SSF53187">
    <property type="entry name" value="Zn-dependent exopeptidases"/>
    <property type="match status" value="1"/>
</dbReference>
<evidence type="ECO:0000256" key="3">
    <source>
        <dbReference type="ARBA" id="ARBA00022801"/>
    </source>
</evidence>
<dbReference type="PIRSF" id="PIRSF039012">
    <property type="entry name" value="ASP"/>
    <property type="match status" value="1"/>
</dbReference>
<evidence type="ECO:0000259" key="5">
    <source>
        <dbReference type="Pfam" id="PF24827"/>
    </source>
</evidence>
<evidence type="ECO:0000256" key="2">
    <source>
        <dbReference type="ARBA" id="ARBA00022723"/>
    </source>
</evidence>